<proteinExistence type="inferred from homology"/>
<dbReference type="Pfam" id="PF01420">
    <property type="entry name" value="Methylase_S"/>
    <property type="match status" value="1"/>
</dbReference>
<name>A0ABX6JT37_9GAMM</name>
<gene>
    <name evidence="5" type="ORF">GTH23_20150</name>
</gene>
<evidence type="ECO:0000313" key="6">
    <source>
        <dbReference type="Proteomes" id="UP000501338"/>
    </source>
</evidence>
<evidence type="ECO:0000256" key="2">
    <source>
        <dbReference type="ARBA" id="ARBA00022747"/>
    </source>
</evidence>
<keyword evidence="5" id="KW-0614">Plasmid</keyword>
<evidence type="ECO:0000313" key="5">
    <source>
        <dbReference type="EMBL" id="QIF92355.1"/>
    </source>
</evidence>
<evidence type="ECO:0000259" key="4">
    <source>
        <dbReference type="Pfam" id="PF01420"/>
    </source>
</evidence>
<dbReference type="GO" id="GO:0004519">
    <property type="term" value="F:endonuclease activity"/>
    <property type="evidence" value="ECO:0007669"/>
    <property type="project" value="UniProtKB-KW"/>
</dbReference>
<accession>A0ABX6JT37</accession>
<geneLocation type="plasmid" evidence="6">
    <name>pzf1-cfr</name>
</geneLocation>
<keyword evidence="5" id="KW-0378">Hydrolase</keyword>
<keyword evidence="2" id="KW-0680">Restriction system</keyword>
<dbReference type="CDD" id="cd17516">
    <property type="entry name" value="RMtype1_S_HinAWORF1578P-TRD2-CR2_like"/>
    <property type="match status" value="1"/>
</dbReference>
<dbReference type="InterPro" id="IPR052021">
    <property type="entry name" value="Type-I_RS_S_subunit"/>
</dbReference>
<keyword evidence="3" id="KW-0238">DNA-binding</keyword>
<protein>
    <submittedName>
        <fullName evidence="5">Restriction endonuclease subunit S</fullName>
    </submittedName>
</protein>
<evidence type="ECO:0000256" key="3">
    <source>
        <dbReference type="ARBA" id="ARBA00023125"/>
    </source>
</evidence>
<dbReference type="EMBL" id="CP047341">
    <property type="protein sequence ID" value="QIF92355.1"/>
    <property type="molecule type" value="Genomic_DNA"/>
</dbReference>
<organism evidence="5 6">
    <name type="scientific">Proteus terrae subsp. cibarius</name>
    <dbReference type="NCBI Taxonomy" id="626774"/>
    <lineage>
        <taxon>Bacteria</taxon>
        <taxon>Pseudomonadati</taxon>
        <taxon>Pseudomonadota</taxon>
        <taxon>Gammaproteobacteria</taxon>
        <taxon>Enterobacterales</taxon>
        <taxon>Morganellaceae</taxon>
        <taxon>Proteus</taxon>
    </lineage>
</organism>
<sequence length="430" mass="47103">MSCDWGRVPLSSLGKIVTGKTPPSKVIDAFVNGSVPFVTPRDLDDRKWIKTTERYLSNTGLESVKGNIVPAHSVAVSCIGSDMGKARLLSVKSVTNQQINTILVNSELHNPEYIYYVLSTKQQSLKDIAGGSATPILNKSHFGQFEIDLPSKGYQNAVVDVLRGLDSKIEINTQTNQTLEQMAQAIFKSWFVDFDPVKAKMNGEQPEGMDAATASLFPEKLDSETGIPVGWSQGIIADIAKLNAKSWTKKNQPEQVHYVDLANTKNGVIETVTTYDFDEAPSRARRVLNSGDTIVGTVRPGNRSFAFIGETEQPLTGSTGFAVLSPKEEFWTSFVYLATTNDDAIDEYARLADGGAYPAIKPVVVADTPCVIPTTDIAQKFWQLTGAMLKKAHQNRLENEELAKLRDTLLPKLLSGEIELGETEEMAEVN</sequence>
<keyword evidence="5" id="KW-0540">Nuclease</keyword>
<dbReference type="Gene3D" id="3.90.220.20">
    <property type="entry name" value="DNA methylase specificity domains"/>
    <property type="match status" value="2"/>
</dbReference>
<dbReference type="RefSeq" id="WP_156734519.1">
    <property type="nucleotide sequence ID" value="NZ_CP045009.1"/>
</dbReference>
<dbReference type="PANTHER" id="PTHR30408:SF13">
    <property type="entry name" value="TYPE I RESTRICTION ENZYME HINDI SPECIFICITY SUBUNIT"/>
    <property type="match status" value="1"/>
</dbReference>
<keyword evidence="5" id="KW-0255">Endonuclease</keyword>
<dbReference type="PANTHER" id="PTHR30408">
    <property type="entry name" value="TYPE-1 RESTRICTION ENZYME ECOKI SPECIFICITY PROTEIN"/>
    <property type="match status" value="1"/>
</dbReference>
<dbReference type="SUPFAM" id="SSF116734">
    <property type="entry name" value="DNA methylase specificity domain"/>
    <property type="match status" value="2"/>
</dbReference>
<feature type="domain" description="Type I restriction modification DNA specificity" evidence="4">
    <location>
        <begin position="4"/>
        <end position="181"/>
    </location>
</feature>
<comment type="similarity">
    <text evidence="1">Belongs to the type-I restriction system S methylase family.</text>
</comment>
<dbReference type="InterPro" id="IPR000055">
    <property type="entry name" value="Restrct_endonuc_typeI_TRD"/>
</dbReference>
<keyword evidence="6" id="KW-1185">Reference proteome</keyword>
<reference evidence="5 6" key="1">
    <citation type="submission" date="2020-01" db="EMBL/GenBank/DDBJ databases">
        <title>The genomic epidemiology of tigecycline resistance gene tet(X) variants in a swine farm in China.</title>
        <authorList>
            <person name="Peng K."/>
            <person name="Li R."/>
        </authorList>
    </citation>
    <scope>NUCLEOTIDE SEQUENCE [LARGE SCALE GENOMIC DNA]</scope>
    <source>
        <strain evidence="5 6">ZF1</strain>
        <plasmid evidence="6">pzf1-cfr</plasmid>
    </source>
</reference>
<evidence type="ECO:0000256" key="1">
    <source>
        <dbReference type="ARBA" id="ARBA00010923"/>
    </source>
</evidence>
<dbReference type="InterPro" id="IPR044946">
    <property type="entry name" value="Restrct_endonuc_typeI_TRD_sf"/>
</dbReference>
<dbReference type="Proteomes" id="UP000501338">
    <property type="component" value="Plasmid pZF1-cfr"/>
</dbReference>